<protein>
    <submittedName>
        <fullName evidence="1">Uncharacterized protein</fullName>
    </submittedName>
</protein>
<name>A0A9E7JVM6_9LILI</name>
<accession>A0A9E7JVM6</accession>
<dbReference type="EMBL" id="CP097505">
    <property type="protein sequence ID" value="URD94036.1"/>
    <property type="molecule type" value="Genomic_DNA"/>
</dbReference>
<evidence type="ECO:0000313" key="2">
    <source>
        <dbReference type="Proteomes" id="UP001055439"/>
    </source>
</evidence>
<gene>
    <name evidence="1" type="ORF">MUK42_28689</name>
</gene>
<organism evidence="1 2">
    <name type="scientific">Musa troglodytarum</name>
    <name type="common">fe'i banana</name>
    <dbReference type="NCBI Taxonomy" id="320322"/>
    <lineage>
        <taxon>Eukaryota</taxon>
        <taxon>Viridiplantae</taxon>
        <taxon>Streptophyta</taxon>
        <taxon>Embryophyta</taxon>
        <taxon>Tracheophyta</taxon>
        <taxon>Spermatophyta</taxon>
        <taxon>Magnoliopsida</taxon>
        <taxon>Liliopsida</taxon>
        <taxon>Zingiberales</taxon>
        <taxon>Musaceae</taxon>
        <taxon>Musa</taxon>
    </lineage>
</organism>
<dbReference type="Proteomes" id="UP001055439">
    <property type="component" value="Chromosome 3"/>
</dbReference>
<proteinExistence type="predicted"/>
<reference evidence="1" key="1">
    <citation type="submission" date="2022-05" db="EMBL/GenBank/DDBJ databases">
        <title>The Musa troglodytarum L. genome provides insights into the mechanism of non-climacteric behaviour and enrichment of carotenoids.</title>
        <authorList>
            <person name="Wang J."/>
        </authorList>
    </citation>
    <scope>NUCLEOTIDE SEQUENCE</scope>
    <source>
        <tissue evidence="1">Leaf</tissue>
    </source>
</reference>
<evidence type="ECO:0000313" key="1">
    <source>
        <dbReference type="EMBL" id="URD94036.1"/>
    </source>
</evidence>
<dbReference type="AlphaFoldDB" id="A0A9E7JVM6"/>
<sequence length="118" mass="12481">METRNWGLQIDDGKVTVITLSPWSAAPSLPGFVCKGTEERACSLCGQHCTLLPLGRNRGEEELLLDGVQPLTSISQRRATAAAPPLGEGESAASTPTAWAVAGLPHVVHLWCKDDCGC</sequence>
<keyword evidence="2" id="KW-1185">Reference proteome</keyword>